<dbReference type="PANTHER" id="PTHR39555">
    <property type="entry name" value="FIMBRIAL ASSEMBLY PROTEIN PILO-LIKE PROTEIN-RELATED"/>
    <property type="match status" value="1"/>
</dbReference>
<keyword evidence="1" id="KW-0812">Transmembrane</keyword>
<protein>
    <submittedName>
        <fullName evidence="2">Type IV pilus assembly protein PilO</fullName>
    </submittedName>
</protein>
<dbReference type="EMBL" id="VLLC01000006">
    <property type="protein sequence ID" value="TWI74119.1"/>
    <property type="molecule type" value="Genomic_DNA"/>
</dbReference>
<keyword evidence="3" id="KW-1185">Reference proteome</keyword>
<dbReference type="GO" id="GO:0043107">
    <property type="term" value="P:type IV pilus-dependent motility"/>
    <property type="evidence" value="ECO:0007669"/>
    <property type="project" value="InterPro"/>
</dbReference>
<sequence>MTDDQNQKKEGRLNEQVQALSAQLEPLMAKINALTRPQRILVVAITITLLCGGFFYFIYLPKVQELTKIAEDTRRVEGRIQKARTDLRQLKPLQEEKAEKELAFKEAMRALPERREIPLFLATISASGRDAGLEFLLFKPESEVRREFYAEIPVSVEMVGGFHETVTFLDILARMPRVVNVRGIDLQSQADRDRGQLIRTRCQIVTYRFVEPEPGPESGQPAQGGRRR</sequence>
<dbReference type="Proteomes" id="UP000318307">
    <property type="component" value="Unassembled WGS sequence"/>
</dbReference>
<evidence type="ECO:0000313" key="2">
    <source>
        <dbReference type="EMBL" id="TWI74119.1"/>
    </source>
</evidence>
<dbReference type="GO" id="GO:0043683">
    <property type="term" value="P:type IV pilus assembly"/>
    <property type="evidence" value="ECO:0007669"/>
    <property type="project" value="InterPro"/>
</dbReference>
<organism evidence="2 3">
    <name type="scientific">Desulfobotulus alkaliphilus</name>
    <dbReference type="NCBI Taxonomy" id="622671"/>
    <lineage>
        <taxon>Bacteria</taxon>
        <taxon>Pseudomonadati</taxon>
        <taxon>Thermodesulfobacteriota</taxon>
        <taxon>Desulfobacteria</taxon>
        <taxon>Desulfobacterales</taxon>
        <taxon>Desulfobacteraceae</taxon>
        <taxon>Desulfobotulus</taxon>
    </lineage>
</organism>
<dbReference type="InterPro" id="IPR014717">
    <property type="entry name" value="Transl_elong_EF1B/ribsomal_bS6"/>
</dbReference>
<dbReference type="PANTHER" id="PTHR39555:SF1">
    <property type="entry name" value="TYPE IV PILUS INNER MEMBRANE COMPONENT PILO"/>
    <property type="match status" value="1"/>
</dbReference>
<evidence type="ECO:0000313" key="3">
    <source>
        <dbReference type="Proteomes" id="UP000318307"/>
    </source>
</evidence>
<dbReference type="OrthoDB" id="5502253at2"/>
<accession>A0A562RYG0</accession>
<keyword evidence="1" id="KW-1133">Transmembrane helix</keyword>
<reference evidence="2 3" key="1">
    <citation type="submission" date="2019-07" db="EMBL/GenBank/DDBJ databases">
        <title>Genome sequencing of 100 strains of the haloalkaliphilic chemolithoautotrophic sulfur-oxidizing bacterium Thioalkalivibrio.</title>
        <authorList>
            <person name="Muyzer G."/>
        </authorList>
    </citation>
    <scope>NUCLEOTIDE SEQUENCE [LARGE SCALE GENOMIC DNA]</scope>
    <source>
        <strain evidence="2 3">ASO4-4</strain>
    </source>
</reference>
<dbReference type="AlphaFoldDB" id="A0A562RYG0"/>
<dbReference type="Gene3D" id="3.30.70.60">
    <property type="match status" value="1"/>
</dbReference>
<feature type="transmembrane region" description="Helical" evidence="1">
    <location>
        <begin position="40"/>
        <end position="59"/>
    </location>
</feature>
<dbReference type="InterPro" id="IPR007445">
    <property type="entry name" value="PilO"/>
</dbReference>
<gene>
    <name evidence="2" type="ORF">LZ24_01059</name>
</gene>
<evidence type="ECO:0000256" key="1">
    <source>
        <dbReference type="SAM" id="Phobius"/>
    </source>
</evidence>
<name>A0A562RYG0_9BACT</name>
<keyword evidence="1" id="KW-0472">Membrane</keyword>
<comment type="caution">
    <text evidence="2">The sequence shown here is derived from an EMBL/GenBank/DDBJ whole genome shotgun (WGS) entry which is preliminary data.</text>
</comment>
<proteinExistence type="predicted"/>
<dbReference type="Pfam" id="PF04350">
    <property type="entry name" value="PilO"/>
    <property type="match status" value="1"/>
</dbReference>
<dbReference type="RefSeq" id="WP_144683064.1">
    <property type="nucleotide sequence ID" value="NZ_VLLC01000006.1"/>
</dbReference>